<dbReference type="GO" id="GO:0016985">
    <property type="term" value="F:mannan endo-1,4-beta-mannosidase activity"/>
    <property type="evidence" value="ECO:0007669"/>
    <property type="project" value="UniProtKB-EC"/>
</dbReference>
<evidence type="ECO:0000313" key="8">
    <source>
        <dbReference type="EMBL" id="ORX85234.1"/>
    </source>
</evidence>
<dbReference type="EMBL" id="MCFG01000038">
    <property type="protein sequence ID" value="ORX85234.1"/>
    <property type="molecule type" value="Genomic_DNA"/>
</dbReference>
<protein>
    <recommendedName>
        <fullName evidence="3">mannan endo-1,4-beta-mannosidase</fullName>
        <ecNumber evidence="3">3.2.1.78</ecNumber>
    </recommendedName>
</protein>
<dbReference type="InterPro" id="IPR017853">
    <property type="entry name" value="GH"/>
</dbReference>
<feature type="signal peptide" evidence="6">
    <location>
        <begin position="1"/>
        <end position="19"/>
    </location>
</feature>
<evidence type="ECO:0000256" key="1">
    <source>
        <dbReference type="ARBA" id="ARBA00001678"/>
    </source>
</evidence>
<comment type="similarity">
    <text evidence="2">Belongs to the glycosyl hydrolase 5 (cellulase A) family.</text>
</comment>
<dbReference type="SUPFAM" id="SSF51445">
    <property type="entry name" value="(Trans)glycosidases"/>
    <property type="match status" value="1"/>
</dbReference>
<comment type="caution">
    <text evidence="8">The sequence shown here is derived from an EMBL/GenBank/DDBJ whole genome shotgun (WGS) entry which is preliminary data.</text>
</comment>
<keyword evidence="5" id="KW-0326">Glycosidase</keyword>
<evidence type="ECO:0000313" key="9">
    <source>
        <dbReference type="Proteomes" id="UP000193944"/>
    </source>
</evidence>
<dbReference type="AlphaFoldDB" id="A0A1Y1XIP5"/>
<dbReference type="Pfam" id="PF26410">
    <property type="entry name" value="GH5_mannosidase"/>
    <property type="match status" value="1"/>
</dbReference>
<dbReference type="STRING" id="1754192.A0A1Y1XIP5"/>
<reference evidence="8 9" key="2">
    <citation type="submission" date="2016-08" db="EMBL/GenBank/DDBJ databases">
        <title>Pervasive Adenine N6-methylation of Active Genes in Fungi.</title>
        <authorList>
            <consortium name="DOE Joint Genome Institute"/>
            <person name="Mondo S.J."/>
            <person name="Dannebaum R.O."/>
            <person name="Kuo R.C."/>
            <person name="Labutti K."/>
            <person name="Haridas S."/>
            <person name="Kuo A."/>
            <person name="Salamov A."/>
            <person name="Ahrendt S.R."/>
            <person name="Lipzen A."/>
            <person name="Sullivan W."/>
            <person name="Andreopoulos W.B."/>
            <person name="Clum A."/>
            <person name="Lindquist E."/>
            <person name="Daum C."/>
            <person name="Ramamoorthy G.K."/>
            <person name="Gryganskyi A."/>
            <person name="Culley D."/>
            <person name="Magnuson J.K."/>
            <person name="James T.Y."/>
            <person name="O'Malley M.A."/>
            <person name="Stajich J.E."/>
            <person name="Spatafora J.W."/>
            <person name="Visel A."/>
            <person name="Grigoriev I.V."/>
        </authorList>
    </citation>
    <scope>NUCLEOTIDE SEQUENCE [LARGE SCALE GENOMIC DNA]</scope>
    <source>
        <strain evidence="8 9">S4</strain>
    </source>
</reference>
<proteinExistence type="inferred from homology"/>
<keyword evidence="9" id="KW-1185">Reference proteome</keyword>
<dbReference type="OrthoDB" id="406631at2759"/>
<evidence type="ECO:0000256" key="6">
    <source>
        <dbReference type="SAM" id="SignalP"/>
    </source>
</evidence>
<gene>
    <name evidence="8" type="ORF">BCR32DRAFT_290791</name>
</gene>
<evidence type="ECO:0000256" key="2">
    <source>
        <dbReference type="ARBA" id="ARBA00005641"/>
    </source>
</evidence>
<feature type="domain" description="Glycoside hydrolase family 5" evidence="7">
    <location>
        <begin position="21"/>
        <end position="427"/>
    </location>
</feature>
<dbReference type="PANTHER" id="PTHR31451:SF40">
    <property type="entry name" value="GLYCOSIDE HYDROLASE FAMILY 5 DOMAIN-CONTAINING PROTEIN"/>
    <property type="match status" value="1"/>
</dbReference>
<dbReference type="InterPro" id="IPR001547">
    <property type="entry name" value="Glyco_hydro_5"/>
</dbReference>
<evidence type="ECO:0000259" key="7">
    <source>
        <dbReference type="Pfam" id="PF26410"/>
    </source>
</evidence>
<dbReference type="EC" id="3.2.1.78" evidence="3"/>
<sequence length="433" mass="50128">MKLSCILSIISLAVAVCDAGFVKVGNDGNFEEDGKRYIVWGANYWQAMNLGAEQTGNRTRLNHDLDKMKTMNINNLRIIAGSEGPADSQKPLNVLMPEPGVYNEDMFQGLDYALYQMKNHGMKAVMVLNNFWQWSGGFAQYVSWVKNTTIPLPPGYPENDPRATYSWDDFINYSASFYTCNECIDMWKKHIETVINRVNVYTGERYKEDDTIFAWEFANEPRQNNDGSMPMTDEFIEDISYYIKSLDSNHMITLGSEAHPSFGRDVFLRENNHENLDYATTHIWVQNWNEYDPKIKSESNLQHAIDYCINHLRETAEWAQTVKKPIVFEEYGMARDGWDGQDEYDPATPATNRLKYYNAILDELYTLTNENIFQGHNFWAYSGEGRPAEGDSRDFYLGDPAHEHPGWYGIYDKDEDMINLLENLGRKFLELEE</sequence>
<keyword evidence="4 8" id="KW-0378">Hydrolase</keyword>
<dbReference type="PANTHER" id="PTHR31451">
    <property type="match status" value="1"/>
</dbReference>
<evidence type="ECO:0000256" key="3">
    <source>
        <dbReference type="ARBA" id="ARBA00012706"/>
    </source>
</evidence>
<evidence type="ECO:0000256" key="4">
    <source>
        <dbReference type="ARBA" id="ARBA00022801"/>
    </source>
</evidence>
<reference evidence="8 9" key="1">
    <citation type="submission" date="2016-08" db="EMBL/GenBank/DDBJ databases">
        <title>A Parts List for Fungal Cellulosomes Revealed by Comparative Genomics.</title>
        <authorList>
            <consortium name="DOE Joint Genome Institute"/>
            <person name="Haitjema C.H."/>
            <person name="Gilmore S.P."/>
            <person name="Henske J.K."/>
            <person name="Solomon K.V."/>
            <person name="De Groot R."/>
            <person name="Kuo A."/>
            <person name="Mondo S.J."/>
            <person name="Salamov A.A."/>
            <person name="Labutti K."/>
            <person name="Zhao Z."/>
            <person name="Chiniquy J."/>
            <person name="Barry K."/>
            <person name="Brewer H.M."/>
            <person name="Purvine S.O."/>
            <person name="Wright A.T."/>
            <person name="Boxma B."/>
            <person name="Van Alen T."/>
            <person name="Hackstein J.H."/>
            <person name="Baker S.E."/>
            <person name="Grigoriev I.V."/>
            <person name="O'Malley M.A."/>
        </authorList>
    </citation>
    <scope>NUCLEOTIDE SEQUENCE [LARGE SCALE GENOMIC DNA]</scope>
    <source>
        <strain evidence="8 9">S4</strain>
    </source>
</reference>
<dbReference type="InterPro" id="IPR045053">
    <property type="entry name" value="MAN-like"/>
</dbReference>
<comment type="catalytic activity">
    <reaction evidence="1">
        <text>Random hydrolysis of (1-&gt;4)-beta-D-mannosidic linkages in mannans, galactomannans and glucomannans.</text>
        <dbReference type="EC" id="3.2.1.78"/>
    </reaction>
</comment>
<keyword evidence="6" id="KW-0732">Signal</keyword>
<organism evidence="8 9">
    <name type="scientific">Anaeromyces robustus</name>
    <dbReference type="NCBI Taxonomy" id="1754192"/>
    <lineage>
        <taxon>Eukaryota</taxon>
        <taxon>Fungi</taxon>
        <taxon>Fungi incertae sedis</taxon>
        <taxon>Chytridiomycota</taxon>
        <taxon>Chytridiomycota incertae sedis</taxon>
        <taxon>Neocallimastigomycetes</taxon>
        <taxon>Neocallimastigales</taxon>
        <taxon>Neocallimastigaceae</taxon>
        <taxon>Anaeromyces</taxon>
    </lineage>
</organism>
<dbReference type="Gene3D" id="3.20.20.80">
    <property type="entry name" value="Glycosidases"/>
    <property type="match status" value="1"/>
</dbReference>
<feature type="chain" id="PRO_5013322286" description="mannan endo-1,4-beta-mannosidase" evidence="6">
    <location>
        <begin position="20"/>
        <end position="433"/>
    </location>
</feature>
<evidence type="ECO:0000256" key="5">
    <source>
        <dbReference type="ARBA" id="ARBA00023295"/>
    </source>
</evidence>
<accession>A0A1Y1XIP5</accession>
<dbReference type="Proteomes" id="UP000193944">
    <property type="component" value="Unassembled WGS sequence"/>
</dbReference>
<name>A0A1Y1XIP5_9FUNG</name>